<feature type="domain" description="L,D-TPase catalytic" evidence="8">
    <location>
        <begin position="92"/>
        <end position="234"/>
    </location>
</feature>
<evidence type="ECO:0000256" key="7">
    <source>
        <dbReference type="SAM" id="Phobius"/>
    </source>
</evidence>
<gene>
    <name evidence="9" type="ordered locus">Anacy_1009</name>
</gene>
<dbReference type="UniPathway" id="UPA00219"/>
<dbReference type="Proteomes" id="UP000010474">
    <property type="component" value="Chromosome"/>
</dbReference>
<evidence type="ECO:0000313" key="9">
    <source>
        <dbReference type="EMBL" id="AFZ56584.1"/>
    </source>
</evidence>
<feature type="active site" description="Proton donor/acceptor" evidence="6">
    <location>
        <position position="190"/>
    </location>
</feature>
<evidence type="ECO:0000259" key="8">
    <source>
        <dbReference type="PROSITE" id="PS52029"/>
    </source>
</evidence>
<dbReference type="GO" id="GO:0016740">
    <property type="term" value="F:transferase activity"/>
    <property type="evidence" value="ECO:0007669"/>
    <property type="project" value="UniProtKB-KW"/>
</dbReference>
<dbReference type="PANTHER" id="PTHR36699:SF1">
    <property type="entry name" value="L,D-TRANSPEPTIDASE YAFK-RELATED"/>
    <property type="match status" value="1"/>
</dbReference>
<evidence type="ECO:0000256" key="5">
    <source>
        <dbReference type="ARBA" id="ARBA00023316"/>
    </source>
</evidence>
<dbReference type="PATRIC" id="fig|272123.3.peg.1108"/>
<evidence type="ECO:0000313" key="10">
    <source>
        <dbReference type="Proteomes" id="UP000010474"/>
    </source>
</evidence>
<dbReference type="HOGENOM" id="CLU_102842_2_0_3"/>
<dbReference type="PANTHER" id="PTHR36699">
    <property type="entry name" value="LD-TRANSPEPTIDASE"/>
    <property type="match status" value="1"/>
</dbReference>
<accession>K9ZCY5</accession>
<dbReference type="RefSeq" id="WP_015213236.1">
    <property type="nucleotide sequence ID" value="NC_019771.1"/>
</dbReference>
<dbReference type="OrthoDB" id="9809748at2"/>
<dbReference type="STRING" id="272123.Anacy_1009"/>
<dbReference type="PROSITE" id="PS52029">
    <property type="entry name" value="LD_TPASE"/>
    <property type="match status" value="1"/>
</dbReference>
<dbReference type="KEGG" id="acy:Anacy_1009"/>
<keyword evidence="3 6" id="KW-0133">Cell shape</keyword>
<feature type="transmembrane region" description="Helical" evidence="7">
    <location>
        <begin position="18"/>
        <end position="36"/>
    </location>
</feature>
<dbReference type="CDD" id="cd16913">
    <property type="entry name" value="YkuD_like"/>
    <property type="match status" value="1"/>
</dbReference>
<dbReference type="Gene3D" id="2.40.440.10">
    <property type="entry name" value="L,D-transpeptidase catalytic domain-like"/>
    <property type="match status" value="1"/>
</dbReference>
<sequence>MPIINTEALTKNVKRHGIILSIPLFIVAGSVFYWLLLRIGLIFPVTEIPEILCIYNCKLEQKIHKPIIGDELLNYDQPIEKLITKPINKQKISILIEKSQHRLTLYYNLSPIKSYPVVFGANPTGDKQREGDKKTPEGILQIQDLYPHPQWSKFMWLNYPHPQSWRKHFQAKINGELAWYIPIGGEVGIHGVPAGADEMIDIRKNWTLGCPSLKNKDVDEIYQLVQKGTVVEINP</sequence>
<dbReference type="Pfam" id="PF03734">
    <property type="entry name" value="YkuD"/>
    <property type="match status" value="1"/>
</dbReference>
<dbReference type="GO" id="GO:0008360">
    <property type="term" value="P:regulation of cell shape"/>
    <property type="evidence" value="ECO:0007669"/>
    <property type="project" value="UniProtKB-UniRule"/>
</dbReference>
<keyword evidence="5 6" id="KW-0961">Cell wall biogenesis/degradation</keyword>
<keyword evidence="2" id="KW-0808">Transferase</keyword>
<name>K9ZCY5_ANACC</name>
<organism evidence="9 10">
    <name type="scientific">Anabaena cylindrica (strain ATCC 27899 / PCC 7122)</name>
    <dbReference type="NCBI Taxonomy" id="272123"/>
    <lineage>
        <taxon>Bacteria</taxon>
        <taxon>Bacillati</taxon>
        <taxon>Cyanobacteriota</taxon>
        <taxon>Cyanophyceae</taxon>
        <taxon>Nostocales</taxon>
        <taxon>Nostocaceae</taxon>
        <taxon>Anabaena</taxon>
    </lineage>
</organism>
<evidence type="ECO:0000256" key="6">
    <source>
        <dbReference type="PROSITE-ProRule" id="PRU01373"/>
    </source>
</evidence>
<dbReference type="InterPro" id="IPR005490">
    <property type="entry name" value="LD_TPept_cat_dom"/>
</dbReference>
<keyword evidence="10" id="KW-1185">Reference proteome</keyword>
<keyword evidence="7" id="KW-1133">Transmembrane helix</keyword>
<evidence type="ECO:0000256" key="3">
    <source>
        <dbReference type="ARBA" id="ARBA00022960"/>
    </source>
</evidence>
<dbReference type="GO" id="GO:0009252">
    <property type="term" value="P:peptidoglycan biosynthetic process"/>
    <property type="evidence" value="ECO:0007669"/>
    <property type="project" value="UniProtKB-UniPathway"/>
</dbReference>
<reference evidence="10" key="1">
    <citation type="journal article" date="2013" name="Proc. Natl. Acad. Sci. U.S.A.">
        <title>Improving the coverage of the cyanobacterial phylum using diversity-driven genome sequencing.</title>
        <authorList>
            <person name="Shih P.M."/>
            <person name="Wu D."/>
            <person name="Latifi A."/>
            <person name="Axen S.D."/>
            <person name="Fewer D.P."/>
            <person name="Talla E."/>
            <person name="Calteau A."/>
            <person name="Cai F."/>
            <person name="Tandeau de Marsac N."/>
            <person name="Rippka R."/>
            <person name="Herdman M."/>
            <person name="Sivonen K."/>
            <person name="Coursin T."/>
            <person name="Laurent T."/>
            <person name="Goodwin L."/>
            <person name="Nolan M."/>
            <person name="Davenport K.W."/>
            <person name="Han C.S."/>
            <person name="Rubin E.M."/>
            <person name="Eisen J.A."/>
            <person name="Woyke T."/>
            <person name="Gugger M."/>
            <person name="Kerfeld C.A."/>
        </authorList>
    </citation>
    <scope>NUCLEOTIDE SEQUENCE [LARGE SCALE GENOMIC DNA]</scope>
    <source>
        <strain evidence="10">ATCC 27899 / PCC 7122</strain>
    </source>
</reference>
<keyword evidence="7" id="KW-0472">Membrane</keyword>
<feature type="active site" description="Nucleophile" evidence="6">
    <location>
        <position position="210"/>
    </location>
</feature>
<evidence type="ECO:0000256" key="1">
    <source>
        <dbReference type="ARBA" id="ARBA00004752"/>
    </source>
</evidence>
<protein>
    <submittedName>
        <fullName evidence="9">ErfK/YbiS/YcfS/YnhG family protein</fullName>
    </submittedName>
</protein>
<keyword evidence="7" id="KW-0812">Transmembrane</keyword>
<dbReference type="EMBL" id="CP003659">
    <property type="protein sequence ID" value="AFZ56584.1"/>
    <property type="molecule type" value="Genomic_DNA"/>
</dbReference>
<dbReference type="SUPFAM" id="SSF141523">
    <property type="entry name" value="L,D-transpeptidase catalytic domain-like"/>
    <property type="match status" value="1"/>
</dbReference>
<evidence type="ECO:0000256" key="2">
    <source>
        <dbReference type="ARBA" id="ARBA00022679"/>
    </source>
</evidence>
<dbReference type="InterPro" id="IPR038063">
    <property type="entry name" value="Transpep_catalytic_dom"/>
</dbReference>
<proteinExistence type="predicted"/>
<evidence type="ECO:0000256" key="4">
    <source>
        <dbReference type="ARBA" id="ARBA00022984"/>
    </source>
</evidence>
<dbReference type="eggNOG" id="COG3034">
    <property type="taxonomic scope" value="Bacteria"/>
</dbReference>
<dbReference type="AlphaFoldDB" id="K9ZCY5"/>
<comment type="pathway">
    <text evidence="1 6">Cell wall biogenesis; peptidoglycan biosynthesis.</text>
</comment>
<dbReference type="GO" id="GO:0071555">
    <property type="term" value="P:cell wall organization"/>
    <property type="evidence" value="ECO:0007669"/>
    <property type="project" value="UniProtKB-UniRule"/>
</dbReference>
<keyword evidence="4 6" id="KW-0573">Peptidoglycan synthesis</keyword>